<accession>A0ABN7X600</accession>
<evidence type="ECO:0000313" key="2">
    <source>
        <dbReference type="EMBL" id="CAG8847417.1"/>
    </source>
</evidence>
<feature type="non-terminal residue" evidence="2">
    <location>
        <position position="1"/>
    </location>
</feature>
<proteinExistence type="predicted"/>
<dbReference type="EMBL" id="CAJVQB010087544">
    <property type="protein sequence ID" value="CAG8847417.1"/>
    <property type="molecule type" value="Genomic_DNA"/>
</dbReference>
<feature type="compositionally biased region" description="Polar residues" evidence="1">
    <location>
        <begin position="1"/>
        <end position="10"/>
    </location>
</feature>
<comment type="caution">
    <text evidence="2">The sequence shown here is derived from an EMBL/GenBank/DDBJ whole genome shotgun (WGS) entry which is preliminary data.</text>
</comment>
<feature type="non-terminal residue" evidence="2">
    <location>
        <position position="90"/>
    </location>
</feature>
<sequence length="90" mass="10309">NNNITVPENDNQTKRRAKTPTPVNNNNVIALTRRKTKVPTLVNNILITQPTISKSNSTNRQLYQKATTYQRHKETTINGSTNNNTRKKNY</sequence>
<evidence type="ECO:0000256" key="1">
    <source>
        <dbReference type="SAM" id="MobiDB-lite"/>
    </source>
</evidence>
<dbReference type="Proteomes" id="UP000789901">
    <property type="component" value="Unassembled WGS sequence"/>
</dbReference>
<name>A0ABN7X600_GIGMA</name>
<feature type="region of interest" description="Disordered" evidence="1">
    <location>
        <begin position="1"/>
        <end position="24"/>
    </location>
</feature>
<gene>
    <name evidence="2" type="ORF">GMARGA_LOCUS38659</name>
</gene>
<keyword evidence="3" id="KW-1185">Reference proteome</keyword>
<protein>
    <submittedName>
        <fullName evidence="2">33831_t:CDS:1</fullName>
    </submittedName>
</protein>
<feature type="region of interest" description="Disordered" evidence="1">
    <location>
        <begin position="70"/>
        <end position="90"/>
    </location>
</feature>
<reference evidence="2 3" key="1">
    <citation type="submission" date="2021-06" db="EMBL/GenBank/DDBJ databases">
        <authorList>
            <person name="Kallberg Y."/>
            <person name="Tangrot J."/>
            <person name="Rosling A."/>
        </authorList>
    </citation>
    <scope>NUCLEOTIDE SEQUENCE [LARGE SCALE GENOMIC DNA]</scope>
    <source>
        <strain evidence="2 3">120-4 pot B 10/14</strain>
    </source>
</reference>
<organism evidence="2 3">
    <name type="scientific">Gigaspora margarita</name>
    <dbReference type="NCBI Taxonomy" id="4874"/>
    <lineage>
        <taxon>Eukaryota</taxon>
        <taxon>Fungi</taxon>
        <taxon>Fungi incertae sedis</taxon>
        <taxon>Mucoromycota</taxon>
        <taxon>Glomeromycotina</taxon>
        <taxon>Glomeromycetes</taxon>
        <taxon>Diversisporales</taxon>
        <taxon>Gigasporaceae</taxon>
        <taxon>Gigaspora</taxon>
    </lineage>
</organism>
<evidence type="ECO:0000313" key="3">
    <source>
        <dbReference type="Proteomes" id="UP000789901"/>
    </source>
</evidence>